<accession>H1V9D6</accession>
<dbReference type="Proteomes" id="UP000007174">
    <property type="component" value="Unassembled WGS sequence"/>
</dbReference>
<name>H1V9D6_COLHI</name>
<dbReference type="eggNOG" id="KOG1721">
    <property type="taxonomic scope" value="Eukaryota"/>
</dbReference>
<proteinExistence type="predicted"/>
<dbReference type="EMBL" id="CACQ02002173">
    <property type="protein sequence ID" value="CCF36839.1"/>
    <property type="molecule type" value="Genomic_DNA"/>
</dbReference>
<evidence type="ECO:0000313" key="1">
    <source>
        <dbReference type="EMBL" id="CCF36839.1"/>
    </source>
</evidence>
<dbReference type="AlphaFoldDB" id="H1V9D6"/>
<dbReference type="HOGENOM" id="CLU_2729070_0_0_1"/>
<reference evidence="2" key="1">
    <citation type="journal article" date="2012" name="Nat. Genet.">
        <title>Lifestyle transitions in plant pathogenic Colletotrichum fungi deciphered by genome and transcriptome analyses.</title>
        <authorList>
            <person name="O'Connell R.J."/>
            <person name="Thon M.R."/>
            <person name="Hacquard S."/>
            <person name="Amyotte S.G."/>
            <person name="Kleemann J."/>
            <person name="Torres M.F."/>
            <person name="Damm U."/>
            <person name="Buiate E.A."/>
            <person name="Epstein L."/>
            <person name="Alkan N."/>
            <person name="Altmueller J."/>
            <person name="Alvarado-Balderrama L."/>
            <person name="Bauser C.A."/>
            <person name="Becker C."/>
            <person name="Birren B.W."/>
            <person name="Chen Z."/>
            <person name="Choi J."/>
            <person name="Crouch J.A."/>
            <person name="Duvick J.P."/>
            <person name="Farman M.A."/>
            <person name="Gan P."/>
            <person name="Heiman D."/>
            <person name="Henrissat B."/>
            <person name="Howard R.J."/>
            <person name="Kabbage M."/>
            <person name="Koch C."/>
            <person name="Kracher B."/>
            <person name="Kubo Y."/>
            <person name="Law A.D."/>
            <person name="Lebrun M.-H."/>
            <person name="Lee Y.-H."/>
            <person name="Miyara I."/>
            <person name="Moore N."/>
            <person name="Neumann U."/>
            <person name="Nordstroem K."/>
            <person name="Panaccione D.G."/>
            <person name="Panstruga R."/>
            <person name="Place M."/>
            <person name="Proctor R.H."/>
            <person name="Prusky D."/>
            <person name="Rech G."/>
            <person name="Reinhardt R."/>
            <person name="Rollins J.A."/>
            <person name="Rounsley S."/>
            <person name="Schardl C.L."/>
            <person name="Schwartz D.C."/>
            <person name="Shenoy N."/>
            <person name="Shirasu K."/>
            <person name="Sikhakolli U.R."/>
            <person name="Stueber K."/>
            <person name="Sukno S.A."/>
            <person name="Sweigard J.A."/>
            <person name="Takano Y."/>
            <person name="Takahara H."/>
            <person name="Trail F."/>
            <person name="van der Does H.C."/>
            <person name="Voll L.M."/>
            <person name="Will I."/>
            <person name="Young S."/>
            <person name="Zeng Q."/>
            <person name="Zhang J."/>
            <person name="Zhou S."/>
            <person name="Dickman M.B."/>
            <person name="Schulze-Lefert P."/>
            <person name="Ver Loren van Themaat E."/>
            <person name="Ma L.-J."/>
            <person name="Vaillancourt L.J."/>
        </authorList>
    </citation>
    <scope>NUCLEOTIDE SEQUENCE [LARGE SCALE GENOMIC DNA]</scope>
    <source>
        <strain evidence="2">IMI 349063</strain>
    </source>
</reference>
<organism evidence="1 2">
    <name type="scientific">Colletotrichum higginsianum (strain IMI 349063)</name>
    <name type="common">Crucifer anthracnose fungus</name>
    <dbReference type="NCBI Taxonomy" id="759273"/>
    <lineage>
        <taxon>Eukaryota</taxon>
        <taxon>Fungi</taxon>
        <taxon>Dikarya</taxon>
        <taxon>Ascomycota</taxon>
        <taxon>Pezizomycotina</taxon>
        <taxon>Sordariomycetes</taxon>
        <taxon>Hypocreomycetidae</taxon>
        <taxon>Glomerellales</taxon>
        <taxon>Glomerellaceae</taxon>
        <taxon>Colletotrichum</taxon>
        <taxon>Colletotrichum destructivum species complex</taxon>
    </lineage>
</organism>
<protein>
    <submittedName>
        <fullName evidence="1">Uncharacterized protein</fullName>
    </submittedName>
</protein>
<gene>
    <name evidence="1" type="ORF">CH063_08315</name>
</gene>
<dbReference type="VEuPathDB" id="FungiDB:CH63R_09265"/>
<sequence length="72" mass="8595">MAALATQHLSTKEDRIRGNQLHEYAWQQSRRFLQWDVPVMQAILLCELFSRFRGRRAAIRPSKEFESIYSRV</sequence>
<dbReference type="STRING" id="759273.H1V9D6"/>
<evidence type="ECO:0000313" key="2">
    <source>
        <dbReference type="Proteomes" id="UP000007174"/>
    </source>
</evidence>
<feature type="non-terminal residue" evidence="1">
    <location>
        <position position="1"/>
    </location>
</feature>